<dbReference type="EMBL" id="JAYJLD010000024">
    <property type="protein sequence ID" value="MEB3102917.1"/>
    <property type="molecule type" value="Genomic_DNA"/>
</dbReference>
<evidence type="ECO:0000313" key="3">
    <source>
        <dbReference type="Proteomes" id="UP001310386"/>
    </source>
</evidence>
<evidence type="ECO:0000259" key="1">
    <source>
        <dbReference type="Pfam" id="PF01936"/>
    </source>
</evidence>
<name>A0ABU5ZM27_9BACL</name>
<gene>
    <name evidence="2" type="ORF">VF724_14760</name>
</gene>
<dbReference type="Proteomes" id="UP001310386">
    <property type="component" value="Unassembled WGS sequence"/>
</dbReference>
<organism evidence="2 3">
    <name type="scientific">Ferviditalea candida</name>
    <dbReference type="NCBI Taxonomy" id="3108399"/>
    <lineage>
        <taxon>Bacteria</taxon>
        <taxon>Bacillati</taxon>
        <taxon>Bacillota</taxon>
        <taxon>Bacilli</taxon>
        <taxon>Bacillales</taxon>
        <taxon>Paenibacillaceae</taxon>
        <taxon>Ferviditalea</taxon>
    </lineage>
</organism>
<keyword evidence="3" id="KW-1185">Reference proteome</keyword>
<evidence type="ECO:0000313" key="2">
    <source>
        <dbReference type="EMBL" id="MEB3102917.1"/>
    </source>
</evidence>
<dbReference type="RefSeq" id="WP_371755041.1">
    <property type="nucleotide sequence ID" value="NZ_JAYJLD010000024.1"/>
</dbReference>
<comment type="caution">
    <text evidence="2">The sequence shown here is derived from an EMBL/GenBank/DDBJ whole genome shotgun (WGS) entry which is preliminary data.</text>
</comment>
<accession>A0ABU5ZM27</accession>
<protein>
    <submittedName>
        <fullName evidence="2">NYN domain-containing protein</fullName>
    </submittedName>
</protein>
<dbReference type="InterPro" id="IPR021139">
    <property type="entry name" value="NYN"/>
</dbReference>
<sequence>MRNVAWLSSRNTVDKIILVTGDTDLVPAMKFARREGVQVVIVNIRQGFTL</sequence>
<proteinExistence type="predicted"/>
<dbReference type="Pfam" id="PF01936">
    <property type="entry name" value="NYN"/>
    <property type="match status" value="1"/>
</dbReference>
<reference evidence="2" key="1">
    <citation type="submission" date="2023-12" db="EMBL/GenBank/DDBJ databases">
        <title>Fervidustalea candida gen. nov., sp. nov., a novel member of the family Paenibacillaceae isolated from a geothermal area.</title>
        <authorList>
            <person name="Li W.-J."/>
            <person name="Jiao J.-Y."/>
            <person name="Chen Y."/>
        </authorList>
    </citation>
    <scope>NUCLEOTIDE SEQUENCE</scope>
    <source>
        <strain evidence="2">SYSU GA230002</strain>
    </source>
</reference>
<dbReference type="Gene3D" id="3.40.50.1010">
    <property type="entry name" value="5'-nuclease"/>
    <property type="match status" value="1"/>
</dbReference>
<feature type="domain" description="NYN" evidence="1">
    <location>
        <begin position="9"/>
        <end position="44"/>
    </location>
</feature>